<dbReference type="Proteomes" id="UP001066276">
    <property type="component" value="Chromosome 9"/>
</dbReference>
<feature type="region of interest" description="Disordered" evidence="1">
    <location>
        <begin position="68"/>
        <end position="150"/>
    </location>
</feature>
<feature type="region of interest" description="Disordered" evidence="1">
    <location>
        <begin position="1"/>
        <end position="33"/>
    </location>
</feature>
<dbReference type="AlphaFoldDB" id="A0AAV7MTM3"/>
<evidence type="ECO:0000313" key="3">
    <source>
        <dbReference type="Proteomes" id="UP001066276"/>
    </source>
</evidence>
<proteinExistence type="predicted"/>
<evidence type="ECO:0000256" key="1">
    <source>
        <dbReference type="SAM" id="MobiDB-lite"/>
    </source>
</evidence>
<keyword evidence="3" id="KW-1185">Reference proteome</keyword>
<protein>
    <submittedName>
        <fullName evidence="2">Uncharacterized protein</fullName>
    </submittedName>
</protein>
<reference evidence="2" key="1">
    <citation type="journal article" date="2022" name="bioRxiv">
        <title>Sequencing and chromosome-scale assembly of the giantPleurodeles waltlgenome.</title>
        <authorList>
            <person name="Brown T."/>
            <person name="Elewa A."/>
            <person name="Iarovenko S."/>
            <person name="Subramanian E."/>
            <person name="Araus A.J."/>
            <person name="Petzold A."/>
            <person name="Susuki M."/>
            <person name="Suzuki K.-i.T."/>
            <person name="Hayashi T."/>
            <person name="Toyoda A."/>
            <person name="Oliveira C."/>
            <person name="Osipova E."/>
            <person name="Leigh N.D."/>
            <person name="Simon A."/>
            <person name="Yun M.H."/>
        </authorList>
    </citation>
    <scope>NUCLEOTIDE SEQUENCE</scope>
    <source>
        <strain evidence="2">20211129_DDA</strain>
        <tissue evidence="2">Liver</tissue>
    </source>
</reference>
<sequence>MGKRRQARSPLERGDKLNISTGASNMAAPSVDSRPISALEERKLCTPVKMAVSVFNVEDEVVVISDEDEEVQSHASSGHGVQASHQRSGRLVGEQSLPVKVSAPSEHRPEGRVKPGAVYPTSRETAGVRPLGPLIDSDDARPSTSQGAGVGWTSMNEDLLYYEDDMEEPVMSRQRVMTAGDVPGVVRAAILRFTAGIWWQATCREVRRG</sequence>
<accession>A0AAV7MTM3</accession>
<comment type="caution">
    <text evidence="2">The sequence shown here is derived from an EMBL/GenBank/DDBJ whole genome shotgun (WGS) entry which is preliminary data.</text>
</comment>
<organism evidence="2 3">
    <name type="scientific">Pleurodeles waltl</name>
    <name type="common">Iberian ribbed newt</name>
    <dbReference type="NCBI Taxonomy" id="8319"/>
    <lineage>
        <taxon>Eukaryota</taxon>
        <taxon>Metazoa</taxon>
        <taxon>Chordata</taxon>
        <taxon>Craniata</taxon>
        <taxon>Vertebrata</taxon>
        <taxon>Euteleostomi</taxon>
        <taxon>Amphibia</taxon>
        <taxon>Batrachia</taxon>
        <taxon>Caudata</taxon>
        <taxon>Salamandroidea</taxon>
        <taxon>Salamandridae</taxon>
        <taxon>Pleurodelinae</taxon>
        <taxon>Pleurodeles</taxon>
    </lineage>
</organism>
<dbReference type="EMBL" id="JANPWB010000013">
    <property type="protein sequence ID" value="KAJ1107100.1"/>
    <property type="molecule type" value="Genomic_DNA"/>
</dbReference>
<evidence type="ECO:0000313" key="2">
    <source>
        <dbReference type="EMBL" id="KAJ1107100.1"/>
    </source>
</evidence>
<gene>
    <name evidence="2" type="ORF">NDU88_004496</name>
</gene>
<name>A0AAV7MTM3_PLEWA</name>